<dbReference type="EMBL" id="JPJI01000023">
    <property type="protein sequence ID" value="KEZ94071.1"/>
    <property type="molecule type" value="Genomic_DNA"/>
</dbReference>
<evidence type="ECO:0008006" key="6">
    <source>
        <dbReference type="Google" id="ProtNLM"/>
    </source>
</evidence>
<organism evidence="2 4">
    <name type="scientific">Nonlabens ulvanivorans</name>
    <name type="common">Persicivirga ulvanivorans</name>
    <dbReference type="NCBI Taxonomy" id="906888"/>
    <lineage>
        <taxon>Bacteria</taxon>
        <taxon>Pseudomonadati</taxon>
        <taxon>Bacteroidota</taxon>
        <taxon>Flavobacteriia</taxon>
        <taxon>Flavobacteriales</taxon>
        <taxon>Flavobacteriaceae</taxon>
        <taxon>Nonlabens</taxon>
    </lineage>
</organism>
<gene>
    <name evidence="2" type="ORF">IL45_02680</name>
    <name evidence="3" type="ORF">LY02_02115</name>
</gene>
<dbReference type="OrthoDB" id="1119147at2"/>
<evidence type="ECO:0000256" key="1">
    <source>
        <dbReference type="SAM" id="SignalP"/>
    </source>
</evidence>
<dbReference type="PROSITE" id="PS51257">
    <property type="entry name" value="PROKAR_LIPOPROTEIN"/>
    <property type="match status" value="1"/>
</dbReference>
<evidence type="ECO:0000313" key="3">
    <source>
        <dbReference type="EMBL" id="PRX13057.1"/>
    </source>
</evidence>
<comment type="caution">
    <text evidence="2">The sequence shown here is derived from an EMBL/GenBank/DDBJ whole genome shotgun (WGS) entry which is preliminary data.</text>
</comment>
<dbReference type="InterPro" id="IPR032710">
    <property type="entry name" value="NTF2-like_dom_sf"/>
</dbReference>
<keyword evidence="5" id="KW-1185">Reference proteome</keyword>
<dbReference type="RefSeq" id="WP_036580015.1">
    <property type="nucleotide sequence ID" value="NZ_JPJI01000023.1"/>
</dbReference>
<protein>
    <recommendedName>
        <fullName evidence="6">DUF4440 domain-containing protein</fullName>
    </recommendedName>
</protein>
<evidence type="ECO:0000313" key="5">
    <source>
        <dbReference type="Proteomes" id="UP000239997"/>
    </source>
</evidence>
<evidence type="ECO:0000313" key="4">
    <source>
        <dbReference type="Proteomes" id="UP000028531"/>
    </source>
</evidence>
<dbReference type="Gene3D" id="3.10.450.50">
    <property type="match status" value="1"/>
</dbReference>
<reference evidence="2 4" key="1">
    <citation type="submission" date="2014-07" db="EMBL/GenBank/DDBJ databases">
        <title>Draft genome sequence of Nonlabens ulvanivorans, an ulvan degrading bacterium.</title>
        <authorList>
            <person name="Kopel M."/>
            <person name="Helbert W."/>
            <person name="Henrissat B."/>
            <person name="Doniger T."/>
            <person name="Banin E."/>
        </authorList>
    </citation>
    <scope>NUCLEOTIDE SEQUENCE [LARGE SCALE GENOMIC DNA]</scope>
    <source>
        <strain evidence="2 4">PLR</strain>
    </source>
</reference>
<dbReference type="AlphaFoldDB" id="A0A084JYN7"/>
<evidence type="ECO:0000313" key="2">
    <source>
        <dbReference type="EMBL" id="KEZ94071.1"/>
    </source>
</evidence>
<sequence length="159" mass="18566">MKIIKLLTLFFLIVIVYACSTATAEKLQETDEEATIAVEEVVQNLFDEVWSDYDEAAITKYQTDDFLLLEHGEVWNNDTIANWCKSAKKRELQFDRINNFKRIASKRNGDKLWLAYHNYGTFKLDTLSFKSSWLESVVAVKKDSVWKLELMHSTRQSND</sequence>
<dbReference type="EMBL" id="PVNA01000004">
    <property type="protein sequence ID" value="PRX13057.1"/>
    <property type="molecule type" value="Genomic_DNA"/>
</dbReference>
<feature type="chain" id="PRO_5001777789" description="DUF4440 domain-containing protein" evidence="1">
    <location>
        <begin position="19"/>
        <end position="159"/>
    </location>
</feature>
<dbReference type="Proteomes" id="UP000239997">
    <property type="component" value="Unassembled WGS sequence"/>
</dbReference>
<dbReference type="Proteomes" id="UP000028531">
    <property type="component" value="Unassembled WGS sequence"/>
</dbReference>
<accession>A0A084JYN7</accession>
<name>A0A084JYN7_NONUL</name>
<proteinExistence type="predicted"/>
<dbReference type="SUPFAM" id="SSF54427">
    <property type="entry name" value="NTF2-like"/>
    <property type="match status" value="1"/>
</dbReference>
<reference evidence="3 5" key="2">
    <citation type="submission" date="2018-03" db="EMBL/GenBank/DDBJ databases">
        <title>Genomic Encyclopedia of Archaeal and Bacterial Type Strains, Phase II (KMG-II): from individual species to whole genera.</title>
        <authorList>
            <person name="Goeker M."/>
        </authorList>
    </citation>
    <scope>NUCLEOTIDE SEQUENCE [LARGE SCALE GENOMIC DNA]</scope>
    <source>
        <strain evidence="3 5">DSM 22727</strain>
    </source>
</reference>
<feature type="signal peptide" evidence="1">
    <location>
        <begin position="1"/>
        <end position="18"/>
    </location>
</feature>
<keyword evidence="1" id="KW-0732">Signal</keyword>